<dbReference type="SUPFAM" id="SSF46785">
    <property type="entry name" value="Winged helix' DNA-binding domain"/>
    <property type="match status" value="1"/>
</dbReference>
<dbReference type="SUPFAM" id="SSF54909">
    <property type="entry name" value="Dimeric alpha+beta barrel"/>
    <property type="match status" value="1"/>
</dbReference>
<dbReference type="Gene3D" id="1.10.10.10">
    <property type="entry name" value="Winged helix-like DNA-binding domain superfamily/Winged helix DNA-binding domain"/>
    <property type="match status" value="1"/>
</dbReference>
<dbReference type="OrthoDB" id="66249at2"/>
<sequence length="154" mass="17769">MKSKGILSQQLELYFMDNINKAILLELQRNSRLSMRKLAALIHMTAPAVTERVRRLEEQGIITGYTIRIDQQKINPIIEAYVETFMKSSHHQEFLKFVQAQKEIRECHRISGNACYLLKIEVPDQGTLNTFLEALLTYANYRLNIVIASTVKDA</sequence>
<dbReference type="GO" id="GO:0043565">
    <property type="term" value="F:sequence-specific DNA binding"/>
    <property type="evidence" value="ECO:0007669"/>
    <property type="project" value="InterPro"/>
</dbReference>
<dbReference type="PRINTS" id="PR00033">
    <property type="entry name" value="HTHASNC"/>
</dbReference>
<reference evidence="5 6" key="1">
    <citation type="submission" date="2019-01" db="EMBL/GenBank/DDBJ databases">
        <title>Ktedonosporobacter rubrisoli SCAWS-G2.</title>
        <authorList>
            <person name="Huang Y."/>
            <person name="Yan B."/>
        </authorList>
    </citation>
    <scope>NUCLEOTIDE SEQUENCE [LARGE SCALE GENOMIC DNA]</scope>
    <source>
        <strain evidence="5 6">SCAWS-G2</strain>
    </source>
</reference>
<accession>A0A4P6JHS1</accession>
<dbReference type="GO" id="GO:0043200">
    <property type="term" value="P:response to amino acid"/>
    <property type="evidence" value="ECO:0007669"/>
    <property type="project" value="TreeGrafter"/>
</dbReference>
<dbReference type="Pfam" id="PF13412">
    <property type="entry name" value="HTH_24"/>
    <property type="match status" value="1"/>
</dbReference>
<keyword evidence="3" id="KW-0804">Transcription</keyword>
<dbReference type="PANTHER" id="PTHR30154:SF55">
    <property type="entry name" value="HTH-TYPE TRANSCRIPTIONAL REGULATOR LRPB"/>
    <property type="match status" value="1"/>
</dbReference>
<keyword evidence="2" id="KW-0238">DNA-binding</keyword>
<dbReference type="Pfam" id="PF01037">
    <property type="entry name" value="AsnC_trans_reg"/>
    <property type="match status" value="1"/>
</dbReference>
<dbReference type="InterPro" id="IPR019888">
    <property type="entry name" value="Tscrpt_reg_AsnC-like"/>
</dbReference>
<dbReference type="FunFam" id="1.10.10.10:FF:000186">
    <property type="entry name" value="AsnC family transcriptional regulator"/>
    <property type="match status" value="1"/>
</dbReference>
<dbReference type="InterPro" id="IPR036390">
    <property type="entry name" value="WH_DNA-bd_sf"/>
</dbReference>
<keyword evidence="6" id="KW-1185">Reference proteome</keyword>
<feature type="domain" description="HTH asnC-type" evidence="4">
    <location>
        <begin position="16"/>
        <end position="82"/>
    </location>
</feature>
<dbReference type="PROSITE" id="PS50956">
    <property type="entry name" value="HTH_ASNC_2"/>
    <property type="match status" value="1"/>
</dbReference>
<dbReference type="InterPro" id="IPR036388">
    <property type="entry name" value="WH-like_DNA-bd_sf"/>
</dbReference>
<protein>
    <submittedName>
        <fullName evidence="5">Lrp/AsnC family transcriptional regulator</fullName>
    </submittedName>
</protein>
<evidence type="ECO:0000313" key="5">
    <source>
        <dbReference type="EMBL" id="QBD74575.1"/>
    </source>
</evidence>
<evidence type="ECO:0000313" key="6">
    <source>
        <dbReference type="Proteomes" id="UP000290365"/>
    </source>
</evidence>
<evidence type="ECO:0000256" key="1">
    <source>
        <dbReference type="ARBA" id="ARBA00023015"/>
    </source>
</evidence>
<dbReference type="GO" id="GO:0005829">
    <property type="term" value="C:cytosol"/>
    <property type="evidence" value="ECO:0007669"/>
    <property type="project" value="TreeGrafter"/>
</dbReference>
<dbReference type="Gene3D" id="3.30.70.920">
    <property type="match status" value="1"/>
</dbReference>
<dbReference type="AlphaFoldDB" id="A0A4P6JHS1"/>
<dbReference type="Proteomes" id="UP000290365">
    <property type="component" value="Chromosome"/>
</dbReference>
<evidence type="ECO:0000256" key="3">
    <source>
        <dbReference type="ARBA" id="ARBA00023163"/>
    </source>
</evidence>
<dbReference type="InterPro" id="IPR011008">
    <property type="entry name" value="Dimeric_a/b-barrel"/>
</dbReference>
<name>A0A4P6JHS1_KTERU</name>
<dbReference type="EMBL" id="CP035758">
    <property type="protein sequence ID" value="QBD74575.1"/>
    <property type="molecule type" value="Genomic_DNA"/>
</dbReference>
<gene>
    <name evidence="5" type="ORF">EPA93_00625</name>
</gene>
<evidence type="ECO:0000259" key="4">
    <source>
        <dbReference type="PROSITE" id="PS50956"/>
    </source>
</evidence>
<dbReference type="InterPro" id="IPR019887">
    <property type="entry name" value="Tscrpt_reg_AsnC/Lrp_C"/>
</dbReference>
<evidence type="ECO:0000256" key="2">
    <source>
        <dbReference type="ARBA" id="ARBA00023125"/>
    </source>
</evidence>
<keyword evidence="1" id="KW-0805">Transcription regulation</keyword>
<dbReference type="SMART" id="SM00344">
    <property type="entry name" value="HTH_ASNC"/>
    <property type="match status" value="1"/>
</dbReference>
<organism evidence="5 6">
    <name type="scientific">Ktedonosporobacter rubrisoli</name>
    <dbReference type="NCBI Taxonomy" id="2509675"/>
    <lineage>
        <taxon>Bacteria</taxon>
        <taxon>Bacillati</taxon>
        <taxon>Chloroflexota</taxon>
        <taxon>Ktedonobacteria</taxon>
        <taxon>Ktedonobacterales</taxon>
        <taxon>Ktedonosporobacteraceae</taxon>
        <taxon>Ktedonosporobacter</taxon>
    </lineage>
</organism>
<proteinExistence type="predicted"/>
<dbReference type="KEGG" id="kbs:EPA93_00625"/>
<dbReference type="PANTHER" id="PTHR30154">
    <property type="entry name" value="LEUCINE-RESPONSIVE REGULATORY PROTEIN"/>
    <property type="match status" value="1"/>
</dbReference>
<dbReference type="InterPro" id="IPR000485">
    <property type="entry name" value="AsnC-type_HTH_dom"/>
</dbReference>